<keyword evidence="2" id="KW-1185">Reference proteome</keyword>
<name>A0A9P5UFT1_9AGAR</name>
<protein>
    <submittedName>
        <fullName evidence="1">Uncharacterized protein</fullName>
    </submittedName>
</protein>
<reference evidence="1" key="1">
    <citation type="submission" date="2020-11" db="EMBL/GenBank/DDBJ databases">
        <authorList>
            <consortium name="DOE Joint Genome Institute"/>
            <person name="Ahrendt S."/>
            <person name="Riley R."/>
            <person name="Andreopoulos W."/>
            <person name="Labutti K."/>
            <person name="Pangilinan J."/>
            <person name="Ruiz-Duenas F.J."/>
            <person name="Barrasa J.M."/>
            <person name="Sanchez-Garcia M."/>
            <person name="Camarero S."/>
            <person name="Miyauchi S."/>
            <person name="Serrano A."/>
            <person name="Linde D."/>
            <person name="Babiker R."/>
            <person name="Drula E."/>
            <person name="Ayuso-Fernandez I."/>
            <person name="Pacheco R."/>
            <person name="Padilla G."/>
            <person name="Ferreira P."/>
            <person name="Barriuso J."/>
            <person name="Kellner H."/>
            <person name="Castanera R."/>
            <person name="Alfaro M."/>
            <person name="Ramirez L."/>
            <person name="Pisabarro A.G."/>
            <person name="Kuo A."/>
            <person name="Tritt A."/>
            <person name="Lipzen A."/>
            <person name="He G."/>
            <person name="Yan M."/>
            <person name="Ng V."/>
            <person name="Cullen D."/>
            <person name="Martin F."/>
            <person name="Rosso M.-N."/>
            <person name="Henrissat B."/>
            <person name="Hibbett D."/>
            <person name="Martinez A.T."/>
            <person name="Grigoriev I.V."/>
        </authorList>
    </citation>
    <scope>NUCLEOTIDE SEQUENCE</scope>
    <source>
        <strain evidence="1">AH 40177</strain>
    </source>
</reference>
<comment type="caution">
    <text evidence="1">The sequence shown here is derived from an EMBL/GenBank/DDBJ whole genome shotgun (WGS) entry which is preliminary data.</text>
</comment>
<dbReference type="AlphaFoldDB" id="A0A9P5UFT1"/>
<accession>A0A9P5UFT1</accession>
<dbReference type="OrthoDB" id="3068802at2759"/>
<evidence type="ECO:0000313" key="1">
    <source>
        <dbReference type="EMBL" id="KAF9077596.1"/>
    </source>
</evidence>
<dbReference type="EMBL" id="JADNRY010000003">
    <property type="protein sequence ID" value="KAF9077596.1"/>
    <property type="molecule type" value="Genomic_DNA"/>
</dbReference>
<gene>
    <name evidence="1" type="ORF">BDP27DRAFT_479799</name>
</gene>
<sequence>MGSGIQVAQAFKKGKSTDRGPHLRHAFTISGCSPTVYQVIKGNEHNAYMTLLAPYSRFFQENPRQDSKNVVALRRLKPFWSHGSETYGWAASGRSSNIGATVLESGSHAVESEKVVEHVVPAEDDVEMG</sequence>
<dbReference type="Proteomes" id="UP000772434">
    <property type="component" value="Unassembled WGS sequence"/>
</dbReference>
<organism evidence="1 2">
    <name type="scientific">Rhodocollybia butyracea</name>
    <dbReference type="NCBI Taxonomy" id="206335"/>
    <lineage>
        <taxon>Eukaryota</taxon>
        <taxon>Fungi</taxon>
        <taxon>Dikarya</taxon>
        <taxon>Basidiomycota</taxon>
        <taxon>Agaricomycotina</taxon>
        <taxon>Agaricomycetes</taxon>
        <taxon>Agaricomycetidae</taxon>
        <taxon>Agaricales</taxon>
        <taxon>Marasmiineae</taxon>
        <taxon>Omphalotaceae</taxon>
        <taxon>Rhodocollybia</taxon>
    </lineage>
</organism>
<proteinExistence type="predicted"/>
<evidence type="ECO:0000313" key="2">
    <source>
        <dbReference type="Proteomes" id="UP000772434"/>
    </source>
</evidence>